<dbReference type="Proteomes" id="UP000187203">
    <property type="component" value="Unassembled WGS sequence"/>
</dbReference>
<evidence type="ECO:0000256" key="1">
    <source>
        <dbReference type="SAM" id="Phobius"/>
    </source>
</evidence>
<proteinExistence type="predicted"/>
<accession>A0A1R3K3X8</accession>
<dbReference type="EMBL" id="AWUE01014718">
    <property type="protein sequence ID" value="OMP01771.1"/>
    <property type="molecule type" value="Genomic_DNA"/>
</dbReference>
<feature type="transmembrane region" description="Helical" evidence="1">
    <location>
        <begin position="26"/>
        <end position="49"/>
    </location>
</feature>
<evidence type="ECO:0000313" key="3">
    <source>
        <dbReference type="Proteomes" id="UP000187203"/>
    </source>
</evidence>
<gene>
    <name evidence="2" type="ORF">COLO4_11610</name>
</gene>
<organism evidence="2 3">
    <name type="scientific">Corchorus olitorius</name>
    <dbReference type="NCBI Taxonomy" id="93759"/>
    <lineage>
        <taxon>Eukaryota</taxon>
        <taxon>Viridiplantae</taxon>
        <taxon>Streptophyta</taxon>
        <taxon>Embryophyta</taxon>
        <taxon>Tracheophyta</taxon>
        <taxon>Spermatophyta</taxon>
        <taxon>Magnoliopsida</taxon>
        <taxon>eudicotyledons</taxon>
        <taxon>Gunneridae</taxon>
        <taxon>Pentapetalae</taxon>
        <taxon>rosids</taxon>
        <taxon>malvids</taxon>
        <taxon>Malvales</taxon>
        <taxon>Malvaceae</taxon>
        <taxon>Grewioideae</taxon>
        <taxon>Apeibeae</taxon>
        <taxon>Corchorus</taxon>
    </lineage>
</organism>
<keyword evidence="1" id="KW-0812">Transmembrane</keyword>
<dbReference type="AlphaFoldDB" id="A0A1R3K3X8"/>
<keyword evidence="1" id="KW-0472">Membrane</keyword>
<evidence type="ECO:0000313" key="2">
    <source>
        <dbReference type="EMBL" id="OMP01771.1"/>
    </source>
</evidence>
<protein>
    <submittedName>
        <fullName evidence="2">Uncharacterized protein</fullName>
    </submittedName>
</protein>
<keyword evidence="3" id="KW-1185">Reference proteome</keyword>
<reference evidence="3" key="1">
    <citation type="submission" date="2013-09" db="EMBL/GenBank/DDBJ databases">
        <title>Corchorus olitorius genome sequencing.</title>
        <authorList>
            <person name="Alam M."/>
            <person name="Haque M.S."/>
            <person name="Islam M.S."/>
            <person name="Emdad E.M."/>
            <person name="Islam M.M."/>
            <person name="Ahmed B."/>
            <person name="Halim A."/>
            <person name="Hossen Q.M.M."/>
            <person name="Hossain M.Z."/>
            <person name="Ahmed R."/>
            <person name="Khan M.M."/>
            <person name="Islam R."/>
            <person name="Rashid M.M."/>
            <person name="Khan S.A."/>
            <person name="Rahman M.S."/>
            <person name="Alam M."/>
            <person name="Yahiya A.S."/>
            <person name="Khan M.S."/>
            <person name="Azam M.S."/>
            <person name="Haque T."/>
            <person name="Lashkar M.Z.H."/>
            <person name="Akhand A.I."/>
            <person name="Morshed G."/>
            <person name="Roy S."/>
            <person name="Uddin K.S."/>
            <person name="Rabeya T."/>
            <person name="Hossain A.S."/>
            <person name="Chowdhury A."/>
            <person name="Snigdha A.R."/>
            <person name="Mortoza M.S."/>
            <person name="Matin S.A."/>
            <person name="Hoque S.M.E."/>
            <person name="Islam M.K."/>
            <person name="Roy D.K."/>
            <person name="Haider R."/>
            <person name="Moosa M.M."/>
            <person name="Elias S.M."/>
            <person name="Hasan A.M."/>
            <person name="Jahan S."/>
            <person name="Shafiuddin M."/>
            <person name="Mahmood N."/>
            <person name="Shommy N.S."/>
        </authorList>
    </citation>
    <scope>NUCLEOTIDE SEQUENCE [LARGE SCALE GENOMIC DNA]</scope>
    <source>
        <strain evidence="3">cv. O-4</strain>
    </source>
</reference>
<name>A0A1R3K3X8_9ROSI</name>
<dbReference type="STRING" id="93759.A0A1R3K3X8"/>
<sequence length="77" mass="8310">MVLCVAWGVCCGGVWGEKVFSGSKLQLPWAVSAPLTVGFVVATAMWLFFPPVLRTGAVEKVLAEFKVFLDFAKVTMA</sequence>
<comment type="caution">
    <text evidence="2">The sequence shown here is derived from an EMBL/GenBank/DDBJ whole genome shotgun (WGS) entry which is preliminary data.</text>
</comment>
<keyword evidence="1" id="KW-1133">Transmembrane helix</keyword>
<dbReference type="OrthoDB" id="1077582at2759"/>